<dbReference type="EMBL" id="JAENIK010000013">
    <property type="protein sequence ID" value="MBK1818013.1"/>
    <property type="molecule type" value="Genomic_DNA"/>
</dbReference>
<dbReference type="GO" id="GO:0006508">
    <property type="term" value="P:proteolysis"/>
    <property type="evidence" value="ECO:0007669"/>
    <property type="project" value="UniProtKB-KW"/>
</dbReference>
<dbReference type="InterPro" id="IPR015500">
    <property type="entry name" value="Peptidase_S8_subtilisin-rel"/>
</dbReference>
<comment type="similarity">
    <text evidence="1 5">Belongs to the peptidase S8 family.</text>
</comment>
<dbReference type="PRINTS" id="PR00723">
    <property type="entry name" value="SUBTILISIN"/>
</dbReference>
<dbReference type="Pfam" id="PF00082">
    <property type="entry name" value="Peptidase_S8"/>
    <property type="match status" value="1"/>
</dbReference>
<dbReference type="Proteomes" id="UP000600139">
    <property type="component" value="Unassembled WGS sequence"/>
</dbReference>
<dbReference type="InterPro" id="IPR022398">
    <property type="entry name" value="Peptidase_S8_His-AS"/>
</dbReference>
<dbReference type="AlphaFoldDB" id="A0A934R420"/>
<evidence type="ECO:0000256" key="1">
    <source>
        <dbReference type="ARBA" id="ARBA00011073"/>
    </source>
</evidence>
<dbReference type="PROSITE" id="PS00137">
    <property type="entry name" value="SUBTILASE_HIS"/>
    <property type="match status" value="1"/>
</dbReference>
<keyword evidence="2 5" id="KW-0645">Protease</keyword>
<dbReference type="SUPFAM" id="SSF52743">
    <property type="entry name" value="Subtilisin-like"/>
    <property type="match status" value="1"/>
</dbReference>
<dbReference type="PANTHER" id="PTHR43806">
    <property type="entry name" value="PEPTIDASE S8"/>
    <property type="match status" value="1"/>
</dbReference>
<dbReference type="InterPro" id="IPR050131">
    <property type="entry name" value="Peptidase_S8_subtilisin-like"/>
</dbReference>
<reference evidence="8" key="1">
    <citation type="submission" date="2021-01" db="EMBL/GenBank/DDBJ databases">
        <title>Modified the classification status of verrucomicrobia.</title>
        <authorList>
            <person name="Feng X."/>
        </authorList>
    </citation>
    <scope>NUCLEOTIDE SEQUENCE</scope>
    <source>
        <strain evidence="8">JCM 18052</strain>
    </source>
</reference>
<accession>A0A934R420</accession>
<evidence type="ECO:0000256" key="4">
    <source>
        <dbReference type="ARBA" id="ARBA00022825"/>
    </source>
</evidence>
<sequence>MIVAGNGIIAASAAAFALGLSDFALAEDPGRKPSAEIVVVIDSGVAVDHPAFQGKWLDNDAVGKKLPAPMQRGDGKYWFGWDFVENDATPQDRTGHGTHVAGLLAAELGTAEAPVARLVMFRTGDKHQELSQVAHALEMVSALRSAGWDIPVILCAFDYRKSPADGDAYDRFASALGKLLDSGVLCVCAAGNSGLNLDSPSNNEVQYQAVLRHRNMITVTACSDEGQLLATSNYSGNTVLLASPGLAASSATPDGKMAGLSGSSQAAARVAGRLARQASVPGYRQPGKLREWLLQNVRQHPSLVGRVGSAGFLPAKVD</sequence>
<evidence type="ECO:0000256" key="3">
    <source>
        <dbReference type="ARBA" id="ARBA00022801"/>
    </source>
</evidence>
<feature type="active site" description="Charge relay system" evidence="5">
    <location>
        <position position="42"/>
    </location>
</feature>
<dbReference type="InterPro" id="IPR000209">
    <property type="entry name" value="Peptidase_S8/S53_dom"/>
</dbReference>
<keyword evidence="3 5" id="KW-0378">Hydrolase</keyword>
<feature type="signal peptide" evidence="6">
    <location>
        <begin position="1"/>
        <end position="26"/>
    </location>
</feature>
<evidence type="ECO:0000256" key="2">
    <source>
        <dbReference type="ARBA" id="ARBA00022670"/>
    </source>
</evidence>
<dbReference type="PROSITE" id="PS51892">
    <property type="entry name" value="SUBTILASE"/>
    <property type="match status" value="1"/>
</dbReference>
<keyword evidence="6" id="KW-0732">Signal</keyword>
<dbReference type="RefSeq" id="WP_200352968.1">
    <property type="nucleotide sequence ID" value="NZ_BAABHZ010000002.1"/>
</dbReference>
<dbReference type="InterPro" id="IPR036852">
    <property type="entry name" value="Peptidase_S8/S53_dom_sf"/>
</dbReference>
<evidence type="ECO:0000313" key="8">
    <source>
        <dbReference type="EMBL" id="MBK1818013.1"/>
    </source>
</evidence>
<proteinExistence type="inferred from homology"/>
<feature type="domain" description="Peptidase S8/S53" evidence="7">
    <location>
        <begin position="37"/>
        <end position="301"/>
    </location>
</feature>
<dbReference type="PROSITE" id="PS00136">
    <property type="entry name" value="SUBTILASE_ASP"/>
    <property type="match status" value="1"/>
</dbReference>
<organism evidence="8 9">
    <name type="scientific">Luteolibacter yonseiensis</name>
    <dbReference type="NCBI Taxonomy" id="1144680"/>
    <lineage>
        <taxon>Bacteria</taxon>
        <taxon>Pseudomonadati</taxon>
        <taxon>Verrucomicrobiota</taxon>
        <taxon>Verrucomicrobiia</taxon>
        <taxon>Verrucomicrobiales</taxon>
        <taxon>Verrucomicrobiaceae</taxon>
        <taxon>Luteolibacter</taxon>
    </lineage>
</organism>
<evidence type="ECO:0000259" key="7">
    <source>
        <dbReference type="Pfam" id="PF00082"/>
    </source>
</evidence>
<name>A0A934R420_9BACT</name>
<evidence type="ECO:0000256" key="5">
    <source>
        <dbReference type="PROSITE-ProRule" id="PRU01240"/>
    </source>
</evidence>
<feature type="active site" description="Charge relay system" evidence="5">
    <location>
        <position position="264"/>
    </location>
</feature>
<dbReference type="PANTHER" id="PTHR43806:SF11">
    <property type="entry name" value="CEREVISIN-RELATED"/>
    <property type="match status" value="1"/>
</dbReference>
<dbReference type="GO" id="GO:0004252">
    <property type="term" value="F:serine-type endopeptidase activity"/>
    <property type="evidence" value="ECO:0007669"/>
    <property type="project" value="UniProtKB-UniRule"/>
</dbReference>
<protein>
    <submittedName>
        <fullName evidence="8">S8 family serine peptidase</fullName>
    </submittedName>
</protein>
<keyword evidence="4 5" id="KW-0720">Serine protease</keyword>
<dbReference type="InterPro" id="IPR023827">
    <property type="entry name" value="Peptidase_S8_Asp-AS"/>
</dbReference>
<keyword evidence="9" id="KW-1185">Reference proteome</keyword>
<gene>
    <name evidence="8" type="ORF">JIN84_20490</name>
</gene>
<evidence type="ECO:0000313" key="9">
    <source>
        <dbReference type="Proteomes" id="UP000600139"/>
    </source>
</evidence>
<dbReference type="Gene3D" id="3.40.50.200">
    <property type="entry name" value="Peptidase S8/S53 domain"/>
    <property type="match status" value="1"/>
</dbReference>
<feature type="active site" description="Charge relay system" evidence="5">
    <location>
        <position position="96"/>
    </location>
</feature>
<comment type="caution">
    <text evidence="8">The sequence shown here is derived from an EMBL/GenBank/DDBJ whole genome shotgun (WGS) entry which is preliminary data.</text>
</comment>
<evidence type="ECO:0000256" key="6">
    <source>
        <dbReference type="SAM" id="SignalP"/>
    </source>
</evidence>
<feature type="chain" id="PRO_5037649078" evidence="6">
    <location>
        <begin position="27"/>
        <end position="318"/>
    </location>
</feature>